<reference evidence="3" key="1">
    <citation type="submission" date="2024-07" db="EMBL/GenBank/DDBJ databases">
        <title>Two chromosome-level genome assemblies of Korean endemic species Abeliophyllum distichum and Forsythia ovata (Oleaceae).</title>
        <authorList>
            <person name="Jang H."/>
        </authorList>
    </citation>
    <scope>NUCLEOTIDE SEQUENCE [LARGE SCALE GENOMIC DNA]</scope>
</reference>
<evidence type="ECO:0000313" key="3">
    <source>
        <dbReference type="Proteomes" id="UP001604336"/>
    </source>
</evidence>
<proteinExistence type="predicted"/>
<organism evidence="2 3">
    <name type="scientific">Abeliophyllum distichum</name>
    <dbReference type="NCBI Taxonomy" id="126358"/>
    <lineage>
        <taxon>Eukaryota</taxon>
        <taxon>Viridiplantae</taxon>
        <taxon>Streptophyta</taxon>
        <taxon>Embryophyta</taxon>
        <taxon>Tracheophyta</taxon>
        <taxon>Spermatophyta</taxon>
        <taxon>Magnoliopsida</taxon>
        <taxon>eudicotyledons</taxon>
        <taxon>Gunneridae</taxon>
        <taxon>Pentapetalae</taxon>
        <taxon>asterids</taxon>
        <taxon>lamiids</taxon>
        <taxon>Lamiales</taxon>
        <taxon>Oleaceae</taxon>
        <taxon>Forsythieae</taxon>
        <taxon>Abeliophyllum</taxon>
    </lineage>
</organism>
<evidence type="ECO:0000259" key="1">
    <source>
        <dbReference type="Pfam" id="PF14111"/>
    </source>
</evidence>
<keyword evidence="3" id="KW-1185">Reference proteome</keyword>
<dbReference type="InterPro" id="IPR040256">
    <property type="entry name" value="At4g02000-like"/>
</dbReference>
<gene>
    <name evidence="2" type="ORF">Adt_38698</name>
</gene>
<feature type="domain" description="DUF4283" evidence="1">
    <location>
        <begin position="30"/>
        <end position="99"/>
    </location>
</feature>
<dbReference type="PANTHER" id="PTHR31286:SF153">
    <property type="entry name" value="DUF4283 DOMAIN PROTEIN"/>
    <property type="match status" value="1"/>
</dbReference>
<protein>
    <submittedName>
        <fullName evidence="2">DUF4283 domain-containing protein</fullName>
    </submittedName>
</protein>
<dbReference type="Proteomes" id="UP001604336">
    <property type="component" value="Unassembled WGS sequence"/>
</dbReference>
<dbReference type="PANTHER" id="PTHR31286">
    <property type="entry name" value="GLYCINE-RICH CELL WALL STRUCTURAL PROTEIN 1.8-LIKE"/>
    <property type="match status" value="1"/>
</dbReference>
<name>A0ABD1Q2Z3_9LAMI</name>
<sequence>MVLDDIYAKLSLMDEEQGVELQGDDVIQEKEDYHYCLVGRFLTDRVIHFVSMRNTMEAIWRLKKGICIKDIGAGIYIFQFFHPLDMDHVLENGPWMFNPVPSSPKTS</sequence>
<comment type="caution">
    <text evidence="2">The sequence shown here is derived from an EMBL/GenBank/DDBJ whole genome shotgun (WGS) entry which is preliminary data.</text>
</comment>
<dbReference type="InterPro" id="IPR025558">
    <property type="entry name" value="DUF4283"/>
</dbReference>
<evidence type="ECO:0000313" key="2">
    <source>
        <dbReference type="EMBL" id="KAL2470562.1"/>
    </source>
</evidence>
<dbReference type="EMBL" id="JBFOLK010000012">
    <property type="protein sequence ID" value="KAL2470562.1"/>
    <property type="molecule type" value="Genomic_DNA"/>
</dbReference>
<accession>A0ABD1Q2Z3</accession>
<dbReference type="Pfam" id="PF14111">
    <property type="entry name" value="DUF4283"/>
    <property type="match status" value="1"/>
</dbReference>
<dbReference type="AlphaFoldDB" id="A0ABD1Q2Z3"/>